<keyword evidence="3" id="KW-0808">Transferase</keyword>
<dbReference type="GO" id="GO:0008408">
    <property type="term" value="F:3'-5' exonuclease activity"/>
    <property type="evidence" value="ECO:0007669"/>
    <property type="project" value="InterPro"/>
</dbReference>
<organism evidence="9 10">
    <name type="scientific">Sulfuricaulis limicola</name>
    <dbReference type="NCBI Taxonomy" id="1620215"/>
    <lineage>
        <taxon>Bacteria</taxon>
        <taxon>Pseudomonadati</taxon>
        <taxon>Pseudomonadota</taxon>
        <taxon>Gammaproteobacteria</taxon>
        <taxon>Acidiferrobacterales</taxon>
        <taxon>Acidiferrobacteraceae</taxon>
        <taxon>Sulfuricaulis</taxon>
    </lineage>
</organism>
<dbReference type="GO" id="GO:0006261">
    <property type="term" value="P:DNA-templated DNA replication"/>
    <property type="evidence" value="ECO:0007669"/>
    <property type="project" value="TreeGrafter"/>
</dbReference>
<dbReference type="EMBL" id="AP014879">
    <property type="protein sequence ID" value="BAV33688.1"/>
    <property type="molecule type" value="Genomic_DNA"/>
</dbReference>
<dbReference type="Pfam" id="PF09115">
    <property type="entry name" value="DNApol3-delta_C"/>
    <property type="match status" value="1"/>
</dbReference>
<dbReference type="KEGG" id="slim:SCL_1377"/>
<dbReference type="PANTHER" id="PTHR11669">
    <property type="entry name" value="REPLICATION FACTOR C / DNA POLYMERASE III GAMMA-TAU SUBUNIT"/>
    <property type="match status" value="1"/>
</dbReference>
<dbReference type="GO" id="GO:0009360">
    <property type="term" value="C:DNA polymerase III complex"/>
    <property type="evidence" value="ECO:0007669"/>
    <property type="project" value="InterPro"/>
</dbReference>
<evidence type="ECO:0000256" key="5">
    <source>
        <dbReference type="ARBA" id="ARBA00022705"/>
    </source>
</evidence>
<reference evidence="9" key="1">
    <citation type="submission" date="2015-05" db="EMBL/GenBank/DDBJ databases">
        <title>Complete genome sequence of a sulfur-oxidizing gammaproteobacterium strain HA5.</title>
        <authorList>
            <person name="Miura A."/>
            <person name="Kojima H."/>
            <person name="Fukui M."/>
        </authorList>
    </citation>
    <scope>NUCLEOTIDE SEQUENCE [LARGE SCALE GENOMIC DNA]</scope>
    <source>
        <strain evidence="9">HA5</strain>
    </source>
</reference>
<keyword evidence="10" id="KW-1185">Reference proteome</keyword>
<dbReference type="GO" id="GO:0003677">
    <property type="term" value="F:DNA binding"/>
    <property type="evidence" value="ECO:0007669"/>
    <property type="project" value="InterPro"/>
</dbReference>
<dbReference type="InterPro" id="IPR027417">
    <property type="entry name" value="P-loop_NTPase"/>
</dbReference>
<evidence type="ECO:0000313" key="9">
    <source>
        <dbReference type="EMBL" id="BAV33688.1"/>
    </source>
</evidence>
<keyword evidence="5" id="KW-0235">DNA replication</keyword>
<proteinExistence type="predicted"/>
<dbReference type="EC" id="2.7.7.7" evidence="1"/>
<dbReference type="NCBIfam" id="TIGR00678">
    <property type="entry name" value="holB"/>
    <property type="match status" value="1"/>
</dbReference>
<dbReference type="SUPFAM" id="SSF52540">
    <property type="entry name" value="P-loop containing nucleoside triphosphate hydrolases"/>
    <property type="match status" value="1"/>
</dbReference>
<dbReference type="Gene3D" id="3.40.50.300">
    <property type="entry name" value="P-loop containing nucleotide triphosphate hydrolases"/>
    <property type="match status" value="1"/>
</dbReference>
<gene>
    <name evidence="9" type="ORF">SCL_1377</name>
</gene>
<evidence type="ECO:0000256" key="6">
    <source>
        <dbReference type="ARBA" id="ARBA00022932"/>
    </source>
</evidence>
<dbReference type="Pfam" id="PF13177">
    <property type="entry name" value="DNA_pol3_delta2"/>
    <property type="match status" value="1"/>
</dbReference>
<dbReference type="AlphaFoldDB" id="A0A1B4XFW2"/>
<evidence type="ECO:0000256" key="3">
    <source>
        <dbReference type="ARBA" id="ARBA00022679"/>
    </source>
</evidence>
<dbReference type="Gene3D" id="1.20.272.10">
    <property type="match status" value="1"/>
</dbReference>
<protein>
    <recommendedName>
        <fullName evidence="2">DNA polymerase III subunit delta'</fullName>
        <ecNumber evidence="1">2.7.7.7</ecNumber>
    </recommendedName>
</protein>
<dbReference type="RefSeq" id="WP_172425953.1">
    <property type="nucleotide sequence ID" value="NZ_AP014879.1"/>
</dbReference>
<dbReference type="InParanoid" id="A0A1B4XFW2"/>
<evidence type="ECO:0000259" key="8">
    <source>
        <dbReference type="Pfam" id="PF09115"/>
    </source>
</evidence>
<evidence type="ECO:0000256" key="4">
    <source>
        <dbReference type="ARBA" id="ARBA00022695"/>
    </source>
</evidence>
<evidence type="ECO:0000256" key="1">
    <source>
        <dbReference type="ARBA" id="ARBA00012417"/>
    </source>
</evidence>
<evidence type="ECO:0000256" key="2">
    <source>
        <dbReference type="ARBA" id="ARBA00014363"/>
    </source>
</evidence>
<dbReference type="Proteomes" id="UP000243180">
    <property type="component" value="Chromosome"/>
</dbReference>
<accession>A0A1B4XFW2</accession>
<dbReference type="NCBIfam" id="NF004310">
    <property type="entry name" value="PRK05707.1"/>
    <property type="match status" value="1"/>
</dbReference>
<dbReference type="InterPro" id="IPR050238">
    <property type="entry name" value="DNA_Rep/Repair_Clamp_Loader"/>
</dbReference>
<evidence type="ECO:0000256" key="7">
    <source>
        <dbReference type="ARBA" id="ARBA00049244"/>
    </source>
</evidence>
<feature type="domain" description="DNA polymerase III delta subunit C-terminal" evidence="8">
    <location>
        <begin position="222"/>
        <end position="331"/>
    </location>
</feature>
<dbReference type="InterPro" id="IPR015199">
    <property type="entry name" value="DNA_pol_III_delta_C"/>
</dbReference>
<keyword evidence="4" id="KW-0548">Nucleotidyltransferase</keyword>
<keyword evidence="6" id="KW-0239">DNA-directed DNA polymerase</keyword>
<dbReference type="FunCoup" id="A0A1B4XFW2">
    <property type="interactions" value="174"/>
</dbReference>
<dbReference type="PANTHER" id="PTHR11669:SF8">
    <property type="entry name" value="DNA POLYMERASE III SUBUNIT DELTA"/>
    <property type="match status" value="1"/>
</dbReference>
<comment type="catalytic activity">
    <reaction evidence="7">
        <text>DNA(n) + a 2'-deoxyribonucleoside 5'-triphosphate = DNA(n+1) + diphosphate</text>
        <dbReference type="Rhea" id="RHEA:22508"/>
        <dbReference type="Rhea" id="RHEA-COMP:17339"/>
        <dbReference type="Rhea" id="RHEA-COMP:17340"/>
        <dbReference type="ChEBI" id="CHEBI:33019"/>
        <dbReference type="ChEBI" id="CHEBI:61560"/>
        <dbReference type="ChEBI" id="CHEBI:173112"/>
        <dbReference type="EC" id="2.7.7.7"/>
    </reaction>
</comment>
<sequence length="338" mass="37018">MTADENTTLNFSTAPERYPWHNALWSTLARQFDQLPHALLLQGRPGLGKHAFAVQLAQALLCEQPRDGVACGHCHACRLFAAGAHPDISSVGLVDDAKSITVDQIRALGDFLSLRPHTATRKVVLISPAEAMNINAANSLLKLLEEPPLGSMLLLVTSHPARLPATIRSRCARLLFRLPAPAVGQAWLQVRHDARSDSALLLRLAGGAPLLAETLGREEFPATRARLLQDMMALSLGREHPVTCAARWKGLGTGRTLGWLHGFVSDQIKIRLGAPASTLLNPELAASGAAEKNKYKISELYGFIDAILEKYRQLNSPLDELLMLEDILIRWVRLSRLQ</sequence>
<name>A0A1B4XFW2_9GAMM</name>
<dbReference type="InterPro" id="IPR004622">
    <property type="entry name" value="DNA_pol_HolB"/>
</dbReference>
<evidence type="ECO:0000313" key="10">
    <source>
        <dbReference type="Proteomes" id="UP000243180"/>
    </source>
</evidence>
<dbReference type="GO" id="GO:0003887">
    <property type="term" value="F:DNA-directed DNA polymerase activity"/>
    <property type="evidence" value="ECO:0007669"/>
    <property type="project" value="UniProtKB-KW"/>
</dbReference>